<keyword evidence="1" id="KW-0175">Coiled coil</keyword>
<evidence type="ECO:0000313" key="3">
    <source>
        <dbReference type="EMBL" id="TCZ81014.1"/>
    </source>
</evidence>
<dbReference type="OrthoDB" id="2388573at2"/>
<dbReference type="Proteomes" id="UP000295418">
    <property type="component" value="Unassembled WGS sequence"/>
</dbReference>
<feature type="coiled-coil region" evidence="1">
    <location>
        <begin position="96"/>
        <end position="156"/>
    </location>
</feature>
<keyword evidence="2" id="KW-0812">Transmembrane</keyword>
<organism evidence="3 4">
    <name type="scientific">Paenibacillus albiflavus</name>
    <dbReference type="NCBI Taxonomy" id="2545760"/>
    <lineage>
        <taxon>Bacteria</taxon>
        <taxon>Bacillati</taxon>
        <taxon>Bacillota</taxon>
        <taxon>Bacilli</taxon>
        <taxon>Bacillales</taxon>
        <taxon>Paenibacillaceae</taxon>
        <taxon>Paenibacillus</taxon>
    </lineage>
</organism>
<dbReference type="AlphaFoldDB" id="A0A4R4EL92"/>
<comment type="caution">
    <text evidence="3">The sequence shown here is derived from an EMBL/GenBank/DDBJ whole genome shotgun (WGS) entry which is preliminary data.</text>
</comment>
<accession>A0A4R4EL92</accession>
<keyword evidence="2" id="KW-1133">Transmembrane helix</keyword>
<evidence type="ECO:0000256" key="2">
    <source>
        <dbReference type="SAM" id="Phobius"/>
    </source>
</evidence>
<name>A0A4R4EL92_9BACL</name>
<gene>
    <name evidence="3" type="ORF">E0485_01660</name>
</gene>
<dbReference type="RefSeq" id="WP_132415886.1">
    <property type="nucleotide sequence ID" value="NZ_SKFG01000001.1"/>
</dbReference>
<proteinExistence type="predicted"/>
<dbReference type="EMBL" id="SKFG01000001">
    <property type="protein sequence ID" value="TCZ81014.1"/>
    <property type="molecule type" value="Genomic_DNA"/>
</dbReference>
<evidence type="ECO:0000256" key="1">
    <source>
        <dbReference type="SAM" id="Coils"/>
    </source>
</evidence>
<protein>
    <submittedName>
        <fullName evidence="3">Pilus assembly protein</fullName>
    </submittedName>
</protein>
<evidence type="ECO:0000313" key="4">
    <source>
        <dbReference type="Proteomes" id="UP000295418"/>
    </source>
</evidence>
<reference evidence="3 4" key="1">
    <citation type="submission" date="2019-03" db="EMBL/GenBank/DDBJ databases">
        <authorList>
            <person name="Kim M.K.M."/>
        </authorList>
    </citation>
    <scope>NUCLEOTIDE SEQUENCE [LARGE SCALE GENOMIC DNA]</scope>
    <source>
        <strain evidence="3 4">18JY21-1</strain>
    </source>
</reference>
<feature type="transmembrane region" description="Helical" evidence="2">
    <location>
        <begin position="31"/>
        <end position="53"/>
    </location>
</feature>
<sequence length="235" mass="26796">MLNHRRMDAVIKVFKPPSFVREVRGGITLEAAIITPMFIAFVLVLILFVRLAVTEIALKSAAAETTKLVSAHLYPVELLVNEAISKYNGSKIGEGINSAIERVEEAQGKLEQVEEFVDDYAAWIPAPFINLIAWEKEMRESAVNQTQEEIEHLNETVLQPKLNQVVTPIVYMFADQSVLEKDRMQVTRVNWPSLTDRDHAYLGIEVSYRFPIRIPFLNTELILKKKAYERVWLGA</sequence>
<keyword evidence="4" id="KW-1185">Reference proteome</keyword>
<keyword evidence="2" id="KW-0472">Membrane</keyword>